<dbReference type="AlphaFoldDB" id="A0AA39JD35"/>
<evidence type="ECO:0000313" key="3">
    <source>
        <dbReference type="Proteomes" id="UP001175226"/>
    </source>
</evidence>
<protein>
    <recommendedName>
        <fullName evidence="4">SMODS and SLOG-associating 2TM effector domain-containing protein</fullName>
    </recommendedName>
</protein>
<evidence type="ECO:0008006" key="4">
    <source>
        <dbReference type="Google" id="ProtNLM"/>
    </source>
</evidence>
<reference evidence="2" key="1">
    <citation type="submission" date="2023-06" db="EMBL/GenBank/DDBJ databases">
        <authorList>
            <consortium name="Lawrence Berkeley National Laboratory"/>
            <person name="Ahrendt S."/>
            <person name="Sahu N."/>
            <person name="Indic B."/>
            <person name="Wong-Bajracharya J."/>
            <person name="Merenyi Z."/>
            <person name="Ke H.-M."/>
            <person name="Monk M."/>
            <person name="Kocsube S."/>
            <person name="Drula E."/>
            <person name="Lipzen A."/>
            <person name="Balint B."/>
            <person name="Henrissat B."/>
            <person name="Andreopoulos B."/>
            <person name="Martin F.M."/>
            <person name="Harder C.B."/>
            <person name="Rigling D."/>
            <person name="Ford K.L."/>
            <person name="Foster G.D."/>
            <person name="Pangilinan J."/>
            <person name="Papanicolaou A."/>
            <person name="Barry K."/>
            <person name="LaButti K."/>
            <person name="Viragh M."/>
            <person name="Koriabine M."/>
            <person name="Yan M."/>
            <person name="Riley R."/>
            <person name="Champramary S."/>
            <person name="Plett K.L."/>
            <person name="Tsai I.J."/>
            <person name="Slot J."/>
            <person name="Sipos G."/>
            <person name="Plett J."/>
            <person name="Nagy L.G."/>
            <person name="Grigoriev I.V."/>
        </authorList>
    </citation>
    <scope>NUCLEOTIDE SEQUENCE</scope>
    <source>
        <strain evidence="2">FPL87.14</strain>
    </source>
</reference>
<keyword evidence="1" id="KW-0732">Signal</keyword>
<evidence type="ECO:0000256" key="1">
    <source>
        <dbReference type="SAM" id="SignalP"/>
    </source>
</evidence>
<dbReference type="Proteomes" id="UP001175226">
    <property type="component" value="Unassembled WGS sequence"/>
</dbReference>
<dbReference type="EMBL" id="JAUEPT010000033">
    <property type="protein sequence ID" value="KAK0440557.1"/>
    <property type="molecule type" value="Genomic_DNA"/>
</dbReference>
<name>A0AA39JD35_9AGAR</name>
<feature type="chain" id="PRO_5041426969" description="SMODS and SLOG-associating 2TM effector domain-containing protein" evidence="1">
    <location>
        <begin position="22"/>
        <end position="174"/>
    </location>
</feature>
<gene>
    <name evidence="2" type="ORF">EV421DRAFT_779609</name>
</gene>
<feature type="signal peptide" evidence="1">
    <location>
        <begin position="1"/>
        <end position="21"/>
    </location>
</feature>
<sequence length="174" mass="19263">MHRHLKKSLGVVVHLVATCQALDGPFEEFLGQATREPVKAAIAEGTISRDEDDDETPITVPRKQYGKFQHFIKQTMNEFKDRVTAMGFDEYTFDNHFSLAYSEVAAIIMLTTSVALAAASFCIQEAATIARITAAVLAVLSAMSKYVATFAPVVKEAKLAKEHLYQDVALFFWA</sequence>
<keyword evidence="3" id="KW-1185">Reference proteome</keyword>
<accession>A0AA39JD35</accession>
<evidence type="ECO:0000313" key="2">
    <source>
        <dbReference type="EMBL" id="KAK0440557.1"/>
    </source>
</evidence>
<comment type="caution">
    <text evidence="2">The sequence shown here is derived from an EMBL/GenBank/DDBJ whole genome shotgun (WGS) entry which is preliminary data.</text>
</comment>
<proteinExistence type="predicted"/>
<organism evidence="2 3">
    <name type="scientific">Armillaria borealis</name>
    <dbReference type="NCBI Taxonomy" id="47425"/>
    <lineage>
        <taxon>Eukaryota</taxon>
        <taxon>Fungi</taxon>
        <taxon>Dikarya</taxon>
        <taxon>Basidiomycota</taxon>
        <taxon>Agaricomycotina</taxon>
        <taxon>Agaricomycetes</taxon>
        <taxon>Agaricomycetidae</taxon>
        <taxon>Agaricales</taxon>
        <taxon>Marasmiineae</taxon>
        <taxon>Physalacriaceae</taxon>
        <taxon>Armillaria</taxon>
    </lineage>
</organism>